<evidence type="ECO:0000313" key="2">
    <source>
        <dbReference type="Proteomes" id="UP000828390"/>
    </source>
</evidence>
<sequence>MRFKTAICVLPGGHILVAERDKRSVTLLNQKYEPLIHWDLFNYPWDICQVTPNEVAVTWDDDNTHVIQFITVNNRQLVRDRTFSLQHNCRKIDHHQGTLFVTSGTALYKYTITGQLISKPYGDTFGINFV</sequence>
<keyword evidence="2" id="KW-1185">Reference proteome</keyword>
<proteinExistence type="predicted"/>
<dbReference type="AlphaFoldDB" id="A0A9D4BXA7"/>
<accession>A0A9D4BXA7</accession>
<comment type="caution">
    <text evidence="1">The sequence shown here is derived from an EMBL/GenBank/DDBJ whole genome shotgun (WGS) entry which is preliminary data.</text>
</comment>
<evidence type="ECO:0000313" key="1">
    <source>
        <dbReference type="EMBL" id="KAH3711468.1"/>
    </source>
</evidence>
<dbReference type="InterPro" id="IPR011042">
    <property type="entry name" value="6-blade_b-propeller_TolB-like"/>
</dbReference>
<reference evidence="1" key="1">
    <citation type="journal article" date="2019" name="bioRxiv">
        <title>The Genome of the Zebra Mussel, Dreissena polymorpha: A Resource for Invasive Species Research.</title>
        <authorList>
            <person name="McCartney M.A."/>
            <person name="Auch B."/>
            <person name="Kono T."/>
            <person name="Mallez S."/>
            <person name="Zhang Y."/>
            <person name="Obille A."/>
            <person name="Becker A."/>
            <person name="Abrahante J.E."/>
            <person name="Garbe J."/>
            <person name="Badalamenti J.P."/>
            <person name="Herman A."/>
            <person name="Mangelson H."/>
            <person name="Liachko I."/>
            <person name="Sullivan S."/>
            <person name="Sone E.D."/>
            <person name="Koren S."/>
            <person name="Silverstein K.A.T."/>
            <person name="Beckman K.B."/>
            <person name="Gohl D.M."/>
        </authorList>
    </citation>
    <scope>NUCLEOTIDE SEQUENCE</scope>
    <source>
        <strain evidence="1">Duluth1</strain>
        <tissue evidence="1">Whole animal</tissue>
    </source>
</reference>
<name>A0A9D4BXA7_DREPO</name>
<protein>
    <submittedName>
        <fullName evidence="1">Uncharacterized protein</fullName>
    </submittedName>
</protein>
<dbReference type="SUPFAM" id="SSF63829">
    <property type="entry name" value="Calcium-dependent phosphotriesterase"/>
    <property type="match status" value="1"/>
</dbReference>
<reference evidence="1" key="2">
    <citation type="submission" date="2020-11" db="EMBL/GenBank/DDBJ databases">
        <authorList>
            <person name="McCartney M.A."/>
            <person name="Auch B."/>
            <person name="Kono T."/>
            <person name="Mallez S."/>
            <person name="Becker A."/>
            <person name="Gohl D.M."/>
            <person name="Silverstein K.A.T."/>
            <person name="Koren S."/>
            <person name="Bechman K.B."/>
            <person name="Herman A."/>
            <person name="Abrahante J.E."/>
            <person name="Garbe J."/>
        </authorList>
    </citation>
    <scope>NUCLEOTIDE SEQUENCE</scope>
    <source>
        <strain evidence="1">Duluth1</strain>
        <tissue evidence="1">Whole animal</tissue>
    </source>
</reference>
<dbReference type="EMBL" id="JAIWYP010000014">
    <property type="protein sequence ID" value="KAH3711468.1"/>
    <property type="molecule type" value="Genomic_DNA"/>
</dbReference>
<gene>
    <name evidence="1" type="ORF">DPMN_071137</name>
</gene>
<organism evidence="1 2">
    <name type="scientific">Dreissena polymorpha</name>
    <name type="common">Zebra mussel</name>
    <name type="synonym">Mytilus polymorpha</name>
    <dbReference type="NCBI Taxonomy" id="45954"/>
    <lineage>
        <taxon>Eukaryota</taxon>
        <taxon>Metazoa</taxon>
        <taxon>Spiralia</taxon>
        <taxon>Lophotrochozoa</taxon>
        <taxon>Mollusca</taxon>
        <taxon>Bivalvia</taxon>
        <taxon>Autobranchia</taxon>
        <taxon>Heteroconchia</taxon>
        <taxon>Euheterodonta</taxon>
        <taxon>Imparidentia</taxon>
        <taxon>Neoheterodontei</taxon>
        <taxon>Myida</taxon>
        <taxon>Dreissenoidea</taxon>
        <taxon>Dreissenidae</taxon>
        <taxon>Dreissena</taxon>
    </lineage>
</organism>
<dbReference type="Gene3D" id="2.120.10.30">
    <property type="entry name" value="TolB, C-terminal domain"/>
    <property type="match status" value="1"/>
</dbReference>
<dbReference type="Proteomes" id="UP000828390">
    <property type="component" value="Unassembled WGS sequence"/>
</dbReference>